<dbReference type="HOGENOM" id="CLU_2211597_0_0_1"/>
<organism evidence="1 2">
    <name type="scientific">Serendipita vermifera MAFF 305830</name>
    <dbReference type="NCBI Taxonomy" id="933852"/>
    <lineage>
        <taxon>Eukaryota</taxon>
        <taxon>Fungi</taxon>
        <taxon>Dikarya</taxon>
        <taxon>Basidiomycota</taxon>
        <taxon>Agaricomycotina</taxon>
        <taxon>Agaricomycetes</taxon>
        <taxon>Sebacinales</taxon>
        <taxon>Serendipitaceae</taxon>
        <taxon>Serendipita</taxon>
    </lineage>
</organism>
<evidence type="ECO:0000313" key="2">
    <source>
        <dbReference type="Proteomes" id="UP000054097"/>
    </source>
</evidence>
<gene>
    <name evidence="1" type="ORF">M408DRAFT_227334</name>
</gene>
<dbReference type="EMBL" id="KN824319">
    <property type="protein sequence ID" value="KIM24850.1"/>
    <property type="molecule type" value="Genomic_DNA"/>
</dbReference>
<keyword evidence="2" id="KW-1185">Reference proteome</keyword>
<evidence type="ECO:0000313" key="1">
    <source>
        <dbReference type="EMBL" id="KIM24850.1"/>
    </source>
</evidence>
<protein>
    <submittedName>
        <fullName evidence="1">Uncharacterized protein</fullName>
    </submittedName>
</protein>
<reference evidence="1 2" key="1">
    <citation type="submission" date="2014-04" db="EMBL/GenBank/DDBJ databases">
        <authorList>
            <consortium name="DOE Joint Genome Institute"/>
            <person name="Kuo A."/>
            <person name="Zuccaro A."/>
            <person name="Kohler A."/>
            <person name="Nagy L.G."/>
            <person name="Floudas D."/>
            <person name="Copeland A."/>
            <person name="Barry K.W."/>
            <person name="Cichocki N."/>
            <person name="Veneault-Fourrey C."/>
            <person name="LaButti K."/>
            <person name="Lindquist E.A."/>
            <person name="Lipzen A."/>
            <person name="Lundell T."/>
            <person name="Morin E."/>
            <person name="Murat C."/>
            <person name="Sun H."/>
            <person name="Tunlid A."/>
            <person name="Henrissat B."/>
            <person name="Grigoriev I.V."/>
            <person name="Hibbett D.S."/>
            <person name="Martin F."/>
            <person name="Nordberg H.P."/>
            <person name="Cantor M.N."/>
            <person name="Hua S.X."/>
        </authorList>
    </citation>
    <scope>NUCLEOTIDE SEQUENCE [LARGE SCALE GENOMIC DNA]</scope>
    <source>
        <strain evidence="1 2">MAFF 305830</strain>
    </source>
</reference>
<reference evidence="2" key="2">
    <citation type="submission" date="2015-01" db="EMBL/GenBank/DDBJ databases">
        <title>Evolutionary Origins and Diversification of the Mycorrhizal Mutualists.</title>
        <authorList>
            <consortium name="DOE Joint Genome Institute"/>
            <consortium name="Mycorrhizal Genomics Consortium"/>
            <person name="Kohler A."/>
            <person name="Kuo A."/>
            <person name="Nagy L.G."/>
            <person name="Floudas D."/>
            <person name="Copeland A."/>
            <person name="Barry K.W."/>
            <person name="Cichocki N."/>
            <person name="Veneault-Fourrey C."/>
            <person name="LaButti K."/>
            <person name="Lindquist E.A."/>
            <person name="Lipzen A."/>
            <person name="Lundell T."/>
            <person name="Morin E."/>
            <person name="Murat C."/>
            <person name="Riley R."/>
            <person name="Ohm R."/>
            <person name="Sun H."/>
            <person name="Tunlid A."/>
            <person name="Henrissat B."/>
            <person name="Grigoriev I.V."/>
            <person name="Hibbett D.S."/>
            <person name="Martin F."/>
        </authorList>
    </citation>
    <scope>NUCLEOTIDE SEQUENCE [LARGE SCALE GENOMIC DNA]</scope>
    <source>
        <strain evidence="2">MAFF 305830</strain>
    </source>
</reference>
<dbReference type="Proteomes" id="UP000054097">
    <property type="component" value="Unassembled WGS sequence"/>
</dbReference>
<name>A0A0C3AJR6_SERVB</name>
<dbReference type="AlphaFoldDB" id="A0A0C3AJR6"/>
<proteinExistence type="predicted"/>
<accession>A0A0C3AJR6</accession>
<sequence>MLVIDVGLREMFPADRLVECTTLGLGLGTGAAEKLGVTCALGVGVPCIGGGSVVADGKGVADGRVVAGALGGEGNTTPRRSATLIRCCRFFNKWISKLLRVSPSPGL</sequence>